<dbReference type="CDD" id="cd02440">
    <property type="entry name" value="AdoMet_MTases"/>
    <property type="match status" value="1"/>
</dbReference>
<dbReference type="Pfam" id="PF13489">
    <property type="entry name" value="Methyltransf_23"/>
    <property type="match status" value="1"/>
</dbReference>
<sequence length="252" mass="28438">MPWNPDVYNQFKEKRYEPFYDLISHIQAKPGMSIIDLGCGTGELTKAIADKFPGSNVLGVDTSAEMLAKAPQQHNISFAQRSVEDQLQLADKWDAIVANASLQWVNDHAALFPKIISKLLPDGQLAVQMPSQQENLLNQILYELVHEQPYYDALHGAIRHSPVLTLDEYTHLLYSNGAKETVVYQKVYPIIAQSIETLYDFISGSALVPYMEKLEEPVKSAFTADFKERIARHFTTSPMVYSFKRVILVAGF</sequence>
<evidence type="ECO:0000313" key="1">
    <source>
        <dbReference type="EMBL" id="GEP94058.1"/>
    </source>
</evidence>
<dbReference type="AlphaFoldDB" id="A0A512REC6"/>
<keyword evidence="2" id="KW-1185">Reference proteome</keyword>
<keyword evidence="1" id="KW-0489">Methyltransferase</keyword>
<dbReference type="InterPro" id="IPR029063">
    <property type="entry name" value="SAM-dependent_MTases_sf"/>
</dbReference>
<dbReference type="PANTHER" id="PTHR43861:SF1">
    <property type="entry name" value="TRANS-ACONITATE 2-METHYLTRANSFERASE"/>
    <property type="match status" value="1"/>
</dbReference>
<dbReference type="Gene3D" id="1.10.150.290">
    <property type="entry name" value="S-adenosyl-L-methionine-dependent methyltransferases"/>
    <property type="match status" value="1"/>
</dbReference>
<dbReference type="InterPro" id="IPR023149">
    <property type="entry name" value="Trans_acon_MeTrfase_C"/>
</dbReference>
<gene>
    <name evidence="1" type="primary">tam</name>
    <name evidence="1" type="ORF">CCY01nite_03180</name>
</gene>
<protein>
    <submittedName>
        <fullName evidence="1">Trans-aconitate 2-methyltransferase</fullName>
    </submittedName>
</protein>
<dbReference type="GO" id="GO:0030798">
    <property type="term" value="F:trans-aconitate 2-methyltransferase activity"/>
    <property type="evidence" value="ECO:0007669"/>
    <property type="project" value="InterPro"/>
</dbReference>
<reference evidence="1 2" key="1">
    <citation type="submission" date="2019-07" db="EMBL/GenBank/DDBJ databases">
        <title>Whole genome shotgun sequence of Chitinophaga cymbidii NBRC 109752.</title>
        <authorList>
            <person name="Hosoyama A."/>
            <person name="Uohara A."/>
            <person name="Ohji S."/>
            <person name="Ichikawa N."/>
        </authorList>
    </citation>
    <scope>NUCLEOTIDE SEQUENCE [LARGE SCALE GENOMIC DNA]</scope>
    <source>
        <strain evidence="1 2">NBRC 109752</strain>
    </source>
</reference>
<dbReference type="RefSeq" id="WP_146857554.1">
    <property type="nucleotide sequence ID" value="NZ_BKAU01000001.1"/>
</dbReference>
<dbReference type="Gene3D" id="3.40.50.150">
    <property type="entry name" value="Vaccinia Virus protein VP39"/>
    <property type="match status" value="1"/>
</dbReference>
<dbReference type="Proteomes" id="UP000321436">
    <property type="component" value="Unassembled WGS sequence"/>
</dbReference>
<organism evidence="1 2">
    <name type="scientific">Chitinophaga cymbidii</name>
    <dbReference type="NCBI Taxonomy" id="1096750"/>
    <lineage>
        <taxon>Bacteria</taxon>
        <taxon>Pseudomonadati</taxon>
        <taxon>Bacteroidota</taxon>
        <taxon>Chitinophagia</taxon>
        <taxon>Chitinophagales</taxon>
        <taxon>Chitinophagaceae</taxon>
        <taxon>Chitinophaga</taxon>
    </lineage>
</organism>
<dbReference type="OrthoDB" id="9789123at2"/>
<dbReference type="EMBL" id="BKAU01000001">
    <property type="protein sequence ID" value="GEP94058.1"/>
    <property type="molecule type" value="Genomic_DNA"/>
</dbReference>
<keyword evidence="1" id="KW-0808">Transferase</keyword>
<dbReference type="GO" id="GO:0032259">
    <property type="term" value="P:methylation"/>
    <property type="evidence" value="ECO:0007669"/>
    <property type="project" value="UniProtKB-KW"/>
</dbReference>
<proteinExistence type="predicted"/>
<dbReference type="SUPFAM" id="SSF53335">
    <property type="entry name" value="S-adenosyl-L-methionine-dependent methyltransferases"/>
    <property type="match status" value="1"/>
</dbReference>
<name>A0A512REC6_9BACT</name>
<accession>A0A512REC6</accession>
<dbReference type="PANTHER" id="PTHR43861">
    <property type="entry name" value="TRANS-ACONITATE 2-METHYLTRANSFERASE-RELATED"/>
    <property type="match status" value="1"/>
</dbReference>
<evidence type="ECO:0000313" key="2">
    <source>
        <dbReference type="Proteomes" id="UP000321436"/>
    </source>
</evidence>
<comment type="caution">
    <text evidence="1">The sequence shown here is derived from an EMBL/GenBank/DDBJ whole genome shotgun (WGS) entry which is preliminary data.</text>
</comment>